<dbReference type="Pfam" id="PF06472">
    <property type="entry name" value="ABC_membrane_2"/>
    <property type="match status" value="1"/>
</dbReference>
<evidence type="ECO:0000256" key="4">
    <source>
        <dbReference type="ARBA" id="ARBA00022741"/>
    </source>
</evidence>
<dbReference type="GO" id="GO:0140359">
    <property type="term" value="F:ABC-type transporter activity"/>
    <property type="evidence" value="ECO:0007669"/>
    <property type="project" value="InterPro"/>
</dbReference>
<feature type="compositionally biased region" description="Polar residues" evidence="8">
    <location>
        <begin position="494"/>
        <end position="504"/>
    </location>
</feature>
<dbReference type="SUPFAM" id="SSF90123">
    <property type="entry name" value="ABC transporter transmembrane region"/>
    <property type="match status" value="1"/>
</dbReference>
<dbReference type="GO" id="GO:0005778">
    <property type="term" value="C:peroxisomal membrane"/>
    <property type="evidence" value="ECO:0007669"/>
    <property type="project" value="TreeGrafter"/>
</dbReference>
<keyword evidence="2" id="KW-0813">Transport</keyword>
<feature type="domain" description="ABC transporter" evidence="10">
    <location>
        <begin position="515"/>
        <end position="729"/>
    </location>
</feature>
<evidence type="ECO:0000256" key="3">
    <source>
        <dbReference type="ARBA" id="ARBA00022692"/>
    </source>
</evidence>
<dbReference type="GO" id="GO:0016887">
    <property type="term" value="F:ATP hydrolysis activity"/>
    <property type="evidence" value="ECO:0007669"/>
    <property type="project" value="InterPro"/>
</dbReference>
<evidence type="ECO:0000256" key="1">
    <source>
        <dbReference type="ARBA" id="ARBA00008575"/>
    </source>
</evidence>
<dbReference type="Gene3D" id="1.20.1560.10">
    <property type="entry name" value="ABC transporter type 1, transmembrane domain"/>
    <property type="match status" value="1"/>
</dbReference>
<evidence type="ECO:0000256" key="8">
    <source>
        <dbReference type="SAM" id="MobiDB-lite"/>
    </source>
</evidence>
<evidence type="ECO:0000256" key="9">
    <source>
        <dbReference type="SAM" id="Phobius"/>
    </source>
</evidence>
<dbReference type="InterPro" id="IPR003439">
    <property type="entry name" value="ABC_transporter-like_ATP-bd"/>
</dbReference>
<reference evidence="12" key="1">
    <citation type="submission" date="2020-01" db="EMBL/GenBank/DDBJ databases">
        <title>Development of genomics and gene disruption for Polysphondylium violaceum indicates a role for the polyketide synthase stlB in stalk morphogenesis.</title>
        <authorList>
            <person name="Narita B."/>
            <person name="Kawabe Y."/>
            <person name="Kin K."/>
            <person name="Saito T."/>
            <person name="Gibbs R."/>
            <person name="Kuspa A."/>
            <person name="Muzny D."/>
            <person name="Queller D."/>
            <person name="Richards S."/>
            <person name="Strassman J."/>
            <person name="Sucgang R."/>
            <person name="Worley K."/>
            <person name="Schaap P."/>
        </authorList>
    </citation>
    <scope>NUCLEOTIDE SEQUENCE</scope>
    <source>
        <strain evidence="12">QSvi11</strain>
    </source>
</reference>
<organism evidence="12 13">
    <name type="scientific">Polysphondylium violaceum</name>
    <dbReference type="NCBI Taxonomy" id="133409"/>
    <lineage>
        <taxon>Eukaryota</taxon>
        <taxon>Amoebozoa</taxon>
        <taxon>Evosea</taxon>
        <taxon>Eumycetozoa</taxon>
        <taxon>Dictyostelia</taxon>
        <taxon>Dictyosteliales</taxon>
        <taxon>Dictyosteliaceae</taxon>
        <taxon>Polysphondylium</taxon>
    </lineage>
</organism>
<proteinExistence type="inferred from homology"/>
<dbReference type="EMBL" id="AJWJ01000667">
    <property type="protein sequence ID" value="KAF2069414.1"/>
    <property type="molecule type" value="Genomic_DNA"/>
</dbReference>
<keyword evidence="3 9" id="KW-0812">Transmembrane</keyword>
<evidence type="ECO:0000259" key="11">
    <source>
        <dbReference type="PROSITE" id="PS50929"/>
    </source>
</evidence>
<dbReference type="GO" id="GO:0015910">
    <property type="term" value="P:long-chain fatty acid import into peroxisome"/>
    <property type="evidence" value="ECO:0007669"/>
    <property type="project" value="TreeGrafter"/>
</dbReference>
<dbReference type="GO" id="GO:0006635">
    <property type="term" value="P:fatty acid beta-oxidation"/>
    <property type="evidence" value="ECO:0007669"/>
    <property type="project" value="TreeGrafter"/>
</dbReference>
<comment type="similarity">
    <text evidence="1">Belongs to the ABC transporter superfamily. ABCD family. Peroxisomal fatty acyl CoA transporter (TC 3.A.1.203) subfamily.</text>
</comment>
<dbReference type="PANTHER" id="PTHR11384:SF59">
    <property type="entry name" value="LYSOSOMAL COBALAMIN TRANSPORTER ABCD4"/>
    <property type="match status" value="1"/>
</dbReference>
<keyword evidence="13" id="KW-1185">Reference proteome</keyword>
<evidence type="ECO:0000256" key="2">
    <source>
        <dbReference type="ARBA" id="ARBA00022448"/>
    </source>
</evidence>
<feature type="compositionally biased region" description="Low complexity" evidence="8">
    <location>
        <begin position="482"/>
        <end position="491"/>
    </location>
</feature>
<keyword evidence="7 9" id="KW-0472">Membrane</keyword>
<evidence type="ECO:0000256" key="6">
    <source>
        <dbReference type="ARBA" id="ARBA00022989"/>
    </source>
</evidence>
<feature type="transmembrane region" description="Helical" evidence="9">
    <location>
        <begin position="261"/>
        <end position="279"/>
    </location>
</feature>
<feature type="region of interest" description="Disordered" evidence="8">
    <location>
        <begin position="1"/>
        <end position="76"/>
    </location>
</feature>
<dbReference type="InterPro" id="IPR036640">
    <property type="entry name" value="ABC1_TM_sf"/>
</dbReference>
<evidence type="ECO:0000256" key="5">
    <source>
        <dbReference type="ARBA" id="ARBA00022840"/>
    </source>
</evidence>
<dbReference type="GO" id="GO:0007031">
    <property type="term" value="P:peroxisome organization"/>
    <property type="evidence" value="ECO:0007669"/>
    <property type="project" value="TreeGrafter"/>
</dbReference>
<dbReference type="PANTHER" id="PTHR11384">
    <property type="entry name" value="ATP-BINDING CASSETTE, SUB-FAMILY D MEMBER"/>
    <property type="match status" value="1"/>
</dbReference>
<feature type="compositionally biased region" description="Basic and acidic residues" evidence="8">
    <location>
        <begin position="28"/>
        <end position="40"/>
    </location>
</feature>
<dbReference type="SMART" id="SM00382">
    <property type="entry name" value="AAA"/>
    <property type="match status" value="1"/>
</dbReference>
<keyword evidence="4" id="KW-0547">Nucleotide-binding</keyword>
<gene>
    <name evidence="12" type="ORF">CYY_009271</name>
</gene>
<dbReference type="CDD" id="cd03223">
    <property type="entry name" value="ABCD_peroxisomal_ALDP"/>
    <property type="match status" value="1"/>
</dbReference>
<evidence type="ECO:0000259" key="10">
    <source>
        <dbReference type="PROSITE" id="PS50893"/>
    </source>
</evidence>
<accession>A0A8J4PLS3</accession>
<dbReference type="Pfam" id="PF00005">
    <property type="entry name" value="ABC_tran"/>
    <property type="match status" value="1"/>
</dbReference>
<feature type="transmembrane region" description="Helical" evidence="9">
    <location>
        <begin position="157"/>
        <end position="183"/>
    </location>
</feature>
<comment type="caution">
    <text evidence="12">The sequence shown here is derived from an EMBL/GenBank/DDBJ whole genome shotgun (WGS) entry which is preliminary data.</text>
</comment>
<dbReference type="PROSITE" id="PS00211">
    <property type="entry name" value="ABC_TRANSPORTER_1"/>
    <property type="match status" value="1"/>
</dbReference>
<dbReference type="InterPro" id="IPR011527">
    <property type="entry name" value="ABC1_TM_dom"/>
</dbReference>
<evidence type="ECO:0000313" key="12">
    <source>
        <dbReference type="EMBL" id="KAF2069414.1"/>
    </source>
</evidence>
<dbReference type="Gene3D" id="3.40.50.300">
    <property type="entry name" value="P-loop containing nucleotide triphosphate hydrolases"/>
    <property type="match status" value="1"/>
</dbReference>
<feature type="transmembrane region" description="Helical" evidence="9">
    <location>
        <begin position="110"/>
        <end position="129"/>
    </location>
</feature>
<dbReference type="InterPro" id="IPR017871">
    <property type="entry name" value="ABC_transporter-like_CS"/>
</dbReference>
<dbReference type="OrthoDB" id="422637at2759"/>
<keyword evidence="6 9" id="KW-1133">Transmembrane helix</keyword>
<dbReference type="InterPro" id="IPR003593">
    <property type="entry name" value="AAA+_ATPase"/>
</dbReference>
<dbReference type="InterPro" id="IPR027417">
    <property type="entry name" value="P-loop_NTPase"/>
</dbReference>
<evidence type="ECO:0000313" key="13">
    <source>
        <dbReference type="Proteomes" id="UP000695562"/>
    </source>
</evidence>
<feature type="compositionally biased region" description="Acidic residues" evidence="8">
    <location>
        <begin position="15"/>
        <end position="27"/>
    </location>
</feature>
<feature type="transmembrane region" description="Helical" evidence="9">
    <location>
        <begin position="232"/>
        <end position="255"/>
    </location>
</feature>
<dbReference type="Proteomes" id="UP000695562">
    <property type="component" value="Unassembled WGS sequence"/>
</dbReference>
<dbReference type="GO" id="GO:0005324">
    <property type="term" value="F:long-chain fatty acid transmembrane transporter activity"/>
    <property type="evidence" value="ECO:0007669"/>
    <property type="project" value="TreeGrafter"/>
</dbReference>
<feature type="region of interest" description="Disordered" evidence="8">
    <location>
        <begin position="477"/>
        <end position="504"/>
    </location>
</feature>
<dbReference type="GO" id="GO:0042760">
    <property type="term" value="P:very long-chain fatty acid catabolic process"/>
    <property type="evidence" value="ECO:0007669"/>
    <property type="project" value="TreeGrafter"/>
</dbReference>
<dbReference type="PROSITE" id="PS50929">
    <property type="entry name" value="ABC_TM1F"/>
    <property type="match status" value="1"/>
</dbReference>
<dbReference type="PROSITE" id="PS50893">
    <property type="entry name" value="ABC_TRANSPORTER_2"/>
    <property type="match status" value="1"/>
</dbReference>
<feature type="transmembrane region" description="Helical" evidence="9">
    <location>
        <begin position="392"/>
        <end position="412"/>
    </location>
</feature>
<sequence length="733" mass="84160">MSIKPDMSKNYNINDIDDSEGSDEMDYDFDHTISYVDEKSPILGSQQQQQRNRKEKTSIPINDPSSSSGSSDEDTRKKQQYYQQKIALEQMKKNQFDWALFKRFCGIIKILFISPLIPVILVAFLFGVATSQTYVSKFTGILLSNVYMSFTTGDKSLFVSSLIKGFIFIGISAFMDALIKFVVSVMAWRWRKTLCLTLQDLYFTKNLYYKIIAFDDRIDNPDQRLTSDIDNFTTTLASVLSQCITGPMVVIYYTYLTWTTISWYAPLIVYGYFFLGYFANKLVMSPMVSINFLQDKLEGDFRYLHQRIRNFAESIALHNLSKDKQDGIELKDSPSSSNRPKKAKLHNYRYISDSQDSNLVEEEQAKKQFENLLNNKKRVIFWQFGLNTTSDLFTYLSPLINYMIIALPVFFLHTKAALLPSDVTVQSFNCIMLASGFSQYINVSTSISDLSGYISRIATMIDVCQMVANEQSFETKVEKESNINSNNNNHSKSTDIGTPSEKSNSSIVLNQGDFINLDDISYFTPRKHPLLSNITLTIKKGENLLIMGPSGSGKSSLIRVINGLWPFFHGSISKPQNDYLFFLPQQPYLIFGSLEEQVLYPYSKKTHRISRPDLRLLFSRLDLGYLLDREKAIRKGNSINDLTHNWLNSLSPGEQQLISIIRLFYHKPKFALMDESTSSIPQPLEERVYAIAKELGITVISVGHRVSLLNHHDKLLRFDKEKNWYLEQIKKDK</sequence>
<keyword evidence="5" id="KW-0067">ATP-binding</keyword>
<feature type="domain" description="ABC transmembrane type-1" evidence="11">
    <location>
        <begin position="119"/>
        <end position="310"/>
    </location>
</feature>
<dbReference type="AlphaFoldDB" id="A0A8J4PLS3"/>
<evidence type="ECO:0008006" key="14">
    <source>
        <dbReference type="Google" id="ProtNLM"/>
    </source>
</evidence>
<dbReference type="GO" id="GO:0005524">
    <property type="term" value="F:ATP binding"/>
    <property type="evidence" value="ECO:0007669"/>
    <property type="project" value="UniProtKB-KW"/>
</dbReference>
<evidence type="ECO:0000256" key="7">
    <source>
        <dbReference type="ARBA" id="ARBA00023136"/>
    </source>
</evidence>
<protein>
    <recommendedName>
        <fullName evidence="14">ABC transporter D family protein</fullName>
    </recommendedName>
</protein>
<dbReference type="InterPro" id="IPR050835">
    <property type="entry name" value="ABC_transporter_sub-D"/>
</dbReference>
<dbReference type="SUPFAM" id="SSF52540">
    <property type="entry name" value="P-loop containing nucleoside triphosphate hydrolases"/>
    <property type="match status" value="1"/>
</dbReference>
<name>A0A8J4PLS3_9MYCE</name>